<reference evidence="2" key="1">
    <citation type="journal article" date="2022" name="Nat. Commun.">
        <title>Chromosome evolution and the genetic basis of agronomically important traits in greater yam.</title>
        <authorList>
            <person name="Bredeson J.V."/>
            <person name="Lyons J.B."/>
            <person name="Oniyinde I.O."/>
            <person name="Okereke N.R."/>
            <person name="Kolade O."/>
            <person name="Nnabue I."/>
            <person name="Nwadili C.O."/>
            <person name="Hribova E."/>
            <person name="Parker M."/>
            <person name="Nwogha J."/>
            <person name="Shu S."/>
            <person name="Carlson J."/>
            <person name="Kariba R."/>
            <person name="Muthemba S."/>
            <person name="Knop K."/>
            <person name="Barton G.J."/>
            <person name="Sherwood A.V."/>
            <person name="Lopez-Montes A."/>
            <person name="Asiedu R."/>
            <person name="Jamnadass R."/>
            <person name="Muchugi A."/>
            <person name="Goodstein D."/>
            <person name="Egesi C.N."/>
            <person name="Featherston J."/>
            <person name="Asfaw A."/>
            <person name="Simpson G.G."/>
            <person name="Dolezel J."/>
            <person name="Hendre P.S."/>
            <person name="Van Deynze A."/>
            <person name="Kumar P.L."/>
            <person name="Obidiegwu J.E."/>
            <person name="Bhattacharjee R."/>
            <person name="Rokhsar D.S."/>
        </authorList>
    </citation>
    <scope>NUCLEOTIDE SEQUENCE [LARGE SCALE GENOMIC DNA]</scope>
    <source>
        <strain evidence="2">cv. TDa95/00328</strain>
    </source>
</reference>
<accession>A0ACB7WC48</accession>
<gene>
    <name evidence="1" type="ORF">IHE45_04G043900</name>
</gene>
<protein>
    <submittedName>
        <fullName evidence="1">Cytochrome b-c1 complex subunit 6 protein</fullName>
    </submittedName>
</protein>
<evidence type="ECO:0000313" key="1">
    <source>
        <dbReference type="EMBL" id="KAH7685513.1"/>
    </source>
</evidence>
<keyword evidence="2" id="KW-1185">Reference proteome</keyword>
<comment type="caution">
    <text evidence="1">The sequence shown here is derived from an EMBL/GenBank/DDBJ whole genome shotgun (WGS) entry which is preliminary data.</text>
</comment>
<name>A0ACB7WC48_DIOAL</name>
<evidence type="ECO:0000313" key="2">
    <source>
        <dbReference type="Proteomes" id="UP000827976"/>
    </source>
</evidence>
<proteinExistence type="predicted"/>
<dbReference type="EMBL" id="CM037014">
    <property type="protein sequence ID" value="KAH7685513.1"/>
    <property type="molecule type" value="Genomic_DNA"/>
</dbReference>
<dbReference type="Proteomes" id="UP000827976">
    <property type="component" value="Chromosome 4"/>
</dbReference>
<organism evidence="1 2">
    <name type="scientific">Dioscorea alata</name>
    <name type="common">Purple yam</name>
    <dbReference type="NCBI Taxonomy" id="55571"/>
    <lineage>
        <taxon>Eukaryota</taxon>
        <taxon>Viridiplantae</taxon>
        <taxon>Streptophyta</taxon>
        <taxon>Embryophyta</taxon>
        <taxon>Tracheophyta</taxon>
        <taxon>Spermatophyta</taxon>
        <taxon>Magnoliopsida</taxon>
        <taxon>Liliopsida</taxon>
        <taxon>Dioscoreales</taxon>
        <taxon>Dioscoreaceae</taxon>
        <taxon>Dioscorea</taxon>
    </lineage>
</organism>
<sequence>MTFCLNRSGGSTKVKFPVSSTHISFCRFLSLSSFLKEKVLSLTSLRAPFLIQGEGVEWISASESMEDDEPVDPKKYLEEQCKPKCVRPLFQYQECSKRIRDDKTGHKHCTGQYFDYWACIDKCVAAKLFDMLK</sequence>